<dbReference type="GO" id="GO:0003677">
    <property type="term" value="F:DNA binding"/>
    <property type="evidence" value="ECO:0007669"/>
    <property type="project" value="UniProtKB-KW"/>
</dbReference>
<dbReference type="CDD" id="cd06170">
    <property type="entry name" value="LuxR_C_like"/>
    <property type="match status" value="1"/>
</dbReference>
<dbReference type="PANTHER" id="PTHR44688">
    <property type="entry name" value="DNA-BINDING TRANSCRIPTIONAL ACTIVATOR DEVR_DOSR"/>
    <property type="match status" value="1"/>
</dbReference>
<dbReference type="PANTHER" id="PTHR44688:SF16">
    <property type="entry name" value="DNA-BINDING TRANSCRIPTIONAL ACTIVATOR DEVR_DOSR"/>
    <property type="match status" value="1"/>
</dbReference>
<organism evidence="5 6">
    <name type="scientific">Streptomonospora litoralis</name>
    <dbReference type="NCBI Taxonomy" id="2498135"/>
    <lineage>
        <taxon>Bacteria</taxon>
        <taxon>Bacillati</taxon>
        <taxon>Actinomycetota</taxon>
        <taxon>Actinomycetes</taxon>
        <taxon>Streptosporangiales</taxon>
        <taxon>Nocardiopsidaceae</taxon>
        <taxon>Streptomonospora</taxon>
    </lineage>
</organism>
<accession>A0A4P6Q7A6</accession>
<evidence type="ECO:0000259" key="4">
    <source>
        <dbReference type="PROSITE" id="PS50043"/>
    </source>
</evidence>
<evidence type="ECO:0000313" key="6">
    <source>
        <dbReference type="Proteomes" id="UP000292235"/>
    </source>
</evidence>
<dbReference type="Proteomes" id="UP000292235">
    <property type="component" value="Chromosome"/>
</dbReference>
<dbReference type="SUPFAM" id="SSF46894">
    <property type="entry name" value="C-terminal effector domain of the bipartite response regulators"/>
    <property type="match status" value="1"/>
</dbReference>
<dbReference type="PRINTS" id="PR00038">
    <property type="entry name" value="HTHLUXR"/>
</dbReference>
<dbReference type="KEGG" id="strr:EKD16_16085"/>
<dbReference type="AlphaFoldDB" id="A0A4P6Q7A6"/>
<dbReference type="InterPro" id="IPR036388">
    <property type="entry name" value="WH-like_DNA-bd_sf"/>
</dbReference>
<keyword evidence="3" id="KW-0804">Transcription</keyword>
<keyword evidence="1" id="KW-0805">Transcription regulation</keyword>
<reference evidence="5 6" key="1">
    <citation type="submission" date="2019-02" db="EMBL/GenBank/DDBJ databases">
        <authorList>
            <person name="Khodamoradi S."/>
            <person name="Hahnke R.L."/>
            <person name="Kaempfer P."/>
            <person name="Schumann P."/>
            <person name="Rohde M."/>
            <person name="Steinert M."/>
            <person name="Luzhetskyy A."/>
            <person name="Wink J."/>
            <person name="Ruckert C."/>
        </authorList>
    </citation>
    <scope>NUCLEOTIDE SEQUENCE [LARGE SCALE GENOMIC DNA]</scope>
    <source>
        <strain evidence="5 6">M2</strain>
    </source>
</reference>
<gene>
    <name evidence="5" type="primary">vraR3</name>
    <name evidence="5" type="ORF">EKD16_16085</name>
</gene>
<dbReference type="SMART" id="SM00421">
    <property type="entry name" value="HTH_LUXR"/>
    <property type="match status" value="1"/>
</dbReference>
<dbReference type="PROSITE" id="PS50043">
    <property type="entry name" value="HTH_LUXR_2"/>
    <property type="match status" value="1"/>
</dbReference>
<evidence type="ECO:0000256" key="1">
    <source>
        <dbReference type="ARBA" id="ARBA00023015"/>
    </source>
</evidence>
<evidence type="ECO:0000313" key="5">
    <source>
        <dbReference type="EMBL" id="QBI54989.1"/>
    </source>
</evidence>
<keyword evidence="2" id="KW-0238">DNA-binding</keyword>
<dbReference type="InterPro" id="IPR000792">
    <property type="entry name" value="Tscrpt_reg_LuxR_C"/>
</dbReference>
<feature type="domain" description="HTH luxR-type" evidence="4">
    <location>
        <begin position="14"/>
        <end position="79"/>
    </location>
</feature>
<proteinExistence type="predicted"/>
<dbReference type="OrthoDB" id="3699634at2"/>
<dbReference type="GO" id="GO:0006355">
    <property type="term" value="P:regulation of DNA-templated transcription"/>
    <property type="evidence" value="ECO:0007669"/>
    <property type="project" value="InterPro"/>
</dbReference>
<protein>
    <submittedName>
        <fullName evidence="5">Response regulator protein VraR</fullName>
    </submittedName>
</protein>
<dbReference type="InterPro" id="IPR016032">
    <property type="entry name" value="Sig_transdc_resp-reg_C-effctor"/>
</dbReference>
<evidence type="ECO:0000256" key="2">
    <source>
        <dbReference type="ARBA" id="ARBA00023125"/>
    </source>
</evidence>
<dbReference type="EMBL" id="CP036455">
    <property type="protein sequence ID" value="QBI54989.1"/>
    <property type="molecule type" value="Genomic_DNA"/>
</dbReference>
<dbReference type="RefSeq" id="WP_131099075.1">
    <property type="nucleotide sequence ID" value="NZ_CP036455.1"/>
</dbReference>
<evidence type="ECO:0000256" key="3">
    <source>
        <dbReference type="ARBA" id="ARBA00023163"/>
    </source>
</evidence>
<name>A0A4P6Q7A6_9ACTN</name>
<keyword evidence="6" id="KW-1185">Reference proteome</keyword>
<sequence length="89" mass="9343">MSAEASLAAGARTRPELLEGLTEREVEVLARVAVGEANAEIGVSLHLSTATARTYVSRLLHKLGARDRSQLVILDYESGLVSPGGAEPS</sequence>
<dbReference type="Pfam" id="PF00196">
    <property type="entry name" value="GerE"/>
    <property type="match status" value="1"/>
</dbReference>
<dbReference type="Gene3D" id="1.10.10.10">
    <property type="entry name" value="Winged helix-like DNA-binding domain superfamily/Winged helix DNA-binding domain"/>
    <property type="match status" value="1"/>
</dbReference>